<dbReference type="STRING" id="54.SAMN02745121_02328"/>
<dbReference type="PRINTS" id="PR00081">
    <property type="entry name" value="GDHRDH"/>
</dbReference>
<protein>
    <submittedName>
        <fullName evidence="2">Short-chain dehydrogenase</fullName>
    </submittedName>
</protein>
<dbReference type="InterPro" id="IPR050259">
    <property type="entry name" value="SDR"/>
</dbReference>
<evidence type="ECO:0000313" key="3">
    <source>
        <dbReference type="Proteomes" id="UP000199400"/>
    </source>
</evidence>
<dbReference type="OrthoDB" id="5499704at2"/>
<accession>A0A1I1WGB0</accession>
<organism evidence="2 3">
    <name type="scientific">Nannocystis exedens</name>
    <dbReference type="NCBI Taxonomy" id="54"/>
    <lineage>
        <taxon>Bacteria</taxon>
        <taxon>Pseudomonadati</taxon>
        <taxon>Myxococcota</taxon>
        <taxon>Polyangia</taxon>
        <taxon>Nannocystales</taxon>
        <taxon>Nannocystaceae</taxon>
        <taxon>Nannocystis</taxon>
    </lineage>
</organism>
<dbReference type="AlphaFoldDB" id="A0A1I1WGB0"/>
<dbReference type="PRINTS" id="PR00080">
    <property type="entry name" value="SDRFAMILY"/>
</dbReference>
<proteinExistence type="inferred from homology"/>
<dbReference type="InterPro" id="IPR002347">
    <property type="entry name" value="SDR_fam"/>
</dbReference>
<dbReference type="Pfam" id="PF13561">
    <property type="entry name" value="adh_short_C2"/>
    <property type="match status" value="1"/>
</dbReference>
<dbReference type="Gene3D" id="3.40.50.720">
    <property type="entry name" value="NAD(P)-binding Rossmann-like Domain"/>
    <property type="match status" value="1"/>
</dbReference>
<gene>
    <name evidence="2" type="ORF">SAMN02745121_02328</name>
</gene>
<dbReference type="EMBL" id="FOMX01000006">
    <property type="protein sequence ID" value="SFD94092.1"/>
    <property type="molecule type" value="Genomic_DNA"/>
</dbReference>
<dbReference type="GO" id="GO:0032787">
    <property type="term" value="P:monocarboxylic acid metabolic process"/>
    <property type="evidence" value="ECO:0007669"/>
    <property type="project" value="UniProtKB-ARBA"/>
</dbReference>
<dbReference type="PANTHER" id="PTHR42879">
    <property type="entry name" value="3-OXOACYL-(ACYL-CARRIER-PROTEIN) REDUCTASE"/>
    <property type="match status" value="1"/>
</dbReference>
<keyword evidence="3" id="KW-1185">Reference proteome</keyword>
<dbReference type="SUPFAM" id="SSF51735">
    <property type="entry name" value="NAD(P)-binding Rossmann-fold domains"/>
    <property type="match status" value="1"/>
</dbReference>
<dbReference type="Proteomes" id="UP000199400">
    <property type="component" value="Unassembled WGS sequence"/>
</dbReference>
<name>A0A1I1WGB0_9BACT</name>
<dbReference type="InterPro" id="IPR036291">
    <property type="entry name" value="NAD(P)-bd_dom_sf"/>
</dbReference>
<dbReference type="PROSITE" id="PS00061">
    <property type="entry name" value="ADH_SHORT"/>
    <property type="match status" value="1"/>
</dbReference>
<evidence type="ECO:0000256" key="1">
    <source>
        <dbReference type="ARBA" id="ARBA00006484"/>
    </source>
</evidence>
<dbReference type="FunFam" id="3.40.50.720:FF:000084">
    <property type="entry name" value="Short-chain dehydrogenase reductase"/>
    <property type="match status" value="1"/>
</dbReference>
<dbReference type="PANTHER" id="PTHR42879:SF2">
    <property type="entry name" value="3-OXOACYL-[ACYL-CARRIER-PROTEIN] REDUCTASE FABG"/>
    <property type="match status" value="1"/>
</dbReference>
<evidence type="ECO:0000313" key="2">
    <source>
        <dbReference type="EMBL" id="SFD94092.1"/>
    </source>
</evidence>
<reference evidence="3" key="1">
    <citation type="submission" date="2016-10" db="EMBL/GenBank/DDBJ databases">
        <authorList>
            <person name="Varghese N."/>
            <person name="Submissions S."/>
        </authorList>
    </citation>
    <scope>NUCLEOTIDE SEQUENCE [LARGE SCALE GENOMIC DNA]</scope>
    <source>
        <strain evidence="3">ATCC 25963</strain>
    </source>
</reference>
<comment type="similarity">
    <text evidence="1">Belongs to the short-chain dehydrogenases/reductases (SDR) family.</text>
</comment>
<dbReference type="CDD" id="cd05233">
    <property type="entry name" value="SDR_c"/>
    <property type="match status" value="1"/>
</dbReference>
<sequence>MSNAPLALITGAGRGIGRAVAEALAPGHTLLIAGRDRDALGRTRAELAAPHGAHVLAVDLGDPDSRRSFLSEVTGLEGQLGRRVQVLVNNAGAAYSAPLARTGDDVWARLFELNCTAPFVLTRALVPGMLAAGWGRVVNVASTAALKGYAYTAAYSASKAGLLGWTRALAVELASKDITVNAVCPGFTDTDIVADAARNIQATTGRSEDEARKALARFSPQGRLRSPAEVADLVAWLARPGAGGVTGQALAIDGGETA</sequence>
<dbReference type="RefSeq" id="WP_096326088.1">
    <property type="nucleotide sequence ID" value="NZ_FOMX01000006.1"/>
</dbReference>
<dbReference type="InterPro" id="IPR020904">
    <property type="entry name" value="Sc_DH/Rdtase_CS"/>
</dbReference>